<name>A0ABC8XQL0_9POAL</name>
<dbReference type="PANTHER" id="PTHR47906:SF8">
    <property type="entry name" value="MYB_SANT-LIKE DOMAIN-CONTAINING PROTEIN"/>
    <property type="match status" value="1"/>
</dbReference>
<evidence type="ECO:0000313" key="3">
    <source>
        <dbReference type="Proteomes" id="UP001497457"/>
    </source>
</evidence>
<feature type="compositionally biased region" description="Basic residues" evidence="1">
    <location>
        <begin position="206"/>
        <end position="222"/>
    </location>
</feature>
<dbReference type="AlphaFoldDB" id="A0ABC8XQL0"/>
<sequence length="323" mass="36274">MICAAMGKQKIIAKSEEDSSTREKYISWSEEATKYMLEWYIDIRKDKPATFRFKKQHHLQCADALNAKFALGATQNQVDRHYRSCKEKWGWVRRAMSNSGNGFDTTLCKFTLSESEKENLSKTAINYLTRPIRFYNLLEELFIDQSQADGSLAADQTTVNVPDDSDDNDGIKEIEGYNFTADTDEDADSDNIDRHSPKTDLDGKPSSKKRKCEKSNSKKSAKSKVSTTDVAASIVMLAGSLSKPPPPPPIPVQPVVPADPYANLWKRINDLTITSKDRLVIVAHLSKPDQDVLRSYLNCSPDSMLHEWVISFFEQVGGSSTAF</sequence>
<gene>
    <name evidence="2" type="ORF">URODEC1_LOCUS25875</name>
</gene>
<proteinExistence type="predicted"/>
<evidence type="ECO:0000313" key="2">
    <source>
        <dbReference type="EMBL" id="CAL4929541.1"/>
    </source>
</evidence>
<organism evidence="2 3">
    <name type="scientific">Urochloa decumbens</name>
    <dbReference type="NCBI Taxonomy" id="240449"/>
    <lineage>
        <taxon>Eukaryota</taxon>
        <taxon>Viridiplantae</taxon>
        <taxon>Streptophyta</taxon>
        <taxon>Embryophyta</taxon>
        <taxon>Tracheophyta</taxon>
        <taxon>Spermatophyta</taxon>
        <taxon>Magnoliopsida</taxon>
        <taxon>Liliopsida</taxon>
        <taxon>Poales</taxon>
        <taxon>Poaceae</taxon>
        <taxon>PACMAD clade</taxon>
        <taxon>Panicoideae</taxon>
        <taxon>Panicodae</taxon>
        <taxon>Paniceae</taxon>
        <taxon>Melinidinae</taxon>
        <taxon>Urochloa</taxon>
    </lineage>
</organism>
<reference evidence="2 3" key="2">
    <citation type="submission" date="2024-10" db="EMBL/GenBank/DDBJ databases">
        <authorList>
            <person name="Ryan C."/>
        </authorList>
    </citation>
    <scope>NUCLEOTIDE SEQUENCE [LARGE SCALE GENOMIC DNA]</scope>
</reference>
<protein>
    <recommendedName>
        <fullName evidence="4">Myb/SANT-like domain-containing protein</fullName>
    </recommendedName>
</protein>
<dbReference type="Proteomes" id="UP001497457">
    <property type="component" value="Chromosome 15b"/>
</dbReference>
<reference evidence="3" key="1">
    <citation type="submission" date="2024-06" db="EMBL/GenBank/DDBJ databases">
        <authorList>
            <person name="Ryan C."/>
        </authorList>
    </citation>
    <scope>NUCLEOTIDE SEQUENCE [LARGE SCALE GENOMIC DNA]</scope>
</reference>
<keyword evidence="3" id="KW-1185">Reference proteome</keyword>
<evidence type="ECO:0000256" key="1">
    <source>
        <dbReference type="SAM" id="MobiDB-lite"/>
    </source>
</evidence>
<feature type="region of interest" description="Disordered" evidence="1">
    <location>
        <begin position="178"/>
        <end position="225"/>
    </location>
</feature>
<evidence type="ECO:0008006" key="4">
    <source>
        <dbReference type="Google" id="ProtNLM"/>
    </source>
</evidence>
<dbReference type="EMBL" id="OZ075125">
    <property type="protein sequence ID" value="CAL4929541.1"/>
    <property type="molecule type" value="Genomic_DNA"/>
</dbReference>
<accession>A0ABC8XQL0</accession>
<dbReference type="PANTHER" id="PTHR47906">
    <property type="entry name" value="OSJNBB0050O03.9 PROTEIN-RELATED"/>
    <property type="match status" value="1"/>
</dbReference>
<feature type="compositionally biased region" description="Basic and acidic residues" evidence="1">
    <location>
        <begin position="191"/>
        <end position="205"/>
    </location>
</feature>